<gene>
    <name evidence="2" type="ORF">FIV42_11970</name>
</gene>
<evidence type="ECO:0000256" key="1">
    <source>
        <dbReference type="SAM" id="MobiDB-lite"/>
    </source>
</evidence>
<feature type="region of interest" description="Disordered" evidence="1">
    <location>
        <begin position="1"/>
        <end position="29"/>
    </location>
</feature>
<evidence type="ECO:0000313" key="3">
    <source>
        <dbReference type="Proteomes" id="UP000315995"/>
    </source>
</evidence>
<dbReference type="AlphaFoldDB" id="A0A4Y6PT74"/>
<evidence type="ECO:0000313" key="2">
    <source>
        <dbReference type="EMBL" id="QDG51433.1"/>
    </source>
</evidence>
<sequence>MTDDRLDQLSQVEDAETTLRDRPPADEPIELSASDLIALDADEPEEEATLVIERSQVEGADATRDDLRNTTTNEAIDAMTTERSIPQELLDQSLRTAERQRPLLQARSDEADGEEGAKTLKFEAISGPKTEKMQAVGTQPLPAVEDDPEATAVRSTDSGAWAEVDEEGFFTFMVRPDAEGRVTLPKALFAGRDPAEGVMVYVRAKNLTVDLAADE</sequence>
<accession>A0A4Y6PT74</accession>
<keyword evidence="3" id="KW-1185">Reference proteome</keyword>
<dbReference type="EMBL" id="CP041186">
    <property type="protein sequence ID" value="QDG51433.1"/>
    <property type="molecule type" value="Genomic_DNA"/>
</dbReference>
<protein>
    <submittedName>
        <fullName evidence="2">Uncharacterized protein</fullName>
    </submittedName>
</protein>
<dbReference type="OrthoDB" id="10019296at2"/>
<proteinExistence type="predicted"/>
<accession>A0A5B8Y4S6</accession>
<organism evidence="2 3">
    <name type="scientific">Persicimonas caeni</name>
    <dbReference type="NCBI Taxonomy" id="2292766"/>
    <lineage>
        <taxon>Bacteria</taxon>
        <taxon>Deltaproteobacteria</taxon>
        <taxon>Bradymonadales</taxon>
        <taxon>Bradymonadaceae</taxon>
        <taxon>Persicimonas</taxon>
    </lineage>
</organism>
<name>A0A4Y6PT74_PERCE</name>
<reference evidence="2 3" key="1">
    <citation type="submission" date="2019-06" db="EMBL/GenBank/DDBJ databases">
        <title>Persicimonas caeni gen. nov., sp. nov., a predatory bacterium isolated from solar saltern.</title>
        <authorList>
            <person name="Wang S."/>
        </authorList>
    </citation>
    <scope>NUCLEOTIDE SEQUENCE [LARGE SCALE GENOMIC DNA]</scope>
    <source>
        <strain evidence="2 3">YN101</strain>
    </source>
</reference>
<dbReference type="Proteomes" id="UP000315995">
    <property type="component" value="Chromosome"/>
</dbReference>
<dbReference type="RefSeq" id="WP_141197913.1">
    <property type="nucleotide sequence ID" value="NZ_CP041186.1"/>
</dbReference>